<evidence type="ECO:0000313" key="2">
    <source>
        <dbReference type="EMBL" id="BDE06499.1"/>
    </source>
</evidence>
<keyword evidence="3" id="KW-1185">Reference proteome</keyword>
<dbReference type="AlphaFoldDB" id="A0AAN1XW68"/>
<dbReference type="RefSeq" id="WP_317997451.1">
    <property type="nucleotide sequence ID" value="NZ_AP025523.1"/>
</dbReference>
<dbReference type="Gene3D" id="3.40.50.10540">
    <property type="entry name" value="Crotonobetainyl-coa:carnitine coa-transferase, domain 1"/>
    <property type="match status" value="1"/>
</dbReference>
<sequence length="399" mass="42466">MSAQPPLHGVRVVEVGNFMAVPFCGMQLADLGADVVKVENPRGGDLMRGTGPFLDGESSNFVRLNRNKRSVALDLKADAGKTIFRRLADRADVVIENLRPGTMDSLGLGYASLSAERPALIYLAATGFGQEGPYAQMAGLDIIAQGMSGLMSITGEPDAPPVKVGVPIADLTCALYATIAVLAALRARDRDGRGQFIDVSLLESAVSFAVWEAGRYFATGTVASPTGSAHQAIAPYQAVRASDGWFTFGANSQAHWLRCCALFGLEGLDADERFHTNEARLAHRAELIAAIEAVTTTRPVEHWTRVLSNAGIPSGPIRRFDRVFNDPHLAQRGFFTDVPHETLGLVRQIGSPMRMSATPVRIERAGPRLGVDTAAVLRELGVSDDDAAALAHSGVAVPA</sequence>
<evidence type="ECO:0000256" key="1">
    <source>
        <dbReference type="ARBA" id="ARBA00022679"/>
    </source>
</evidence>
<protein>
    <submittedName>
        <fullName evidence="2">CoA transferase</fullName>
    </submittedName>
</protein>
<dbReference type="InterPro" id="IPR003673">
    <property type="entry name" value="CoA-Trfase_fam_III"/>
</dbReference>
<organism evidence="2 3">
    <name type="scientific">Vulcanimicrobium alpinum</name>
    <dbReference type="NCBI Taxonomy" id="3016050"/>
    <lineage>
        <taxon>Bacteria</taxon>
        <taxon>Bacillati</taxon>
        <taxon>Vulcanimicrobiota</taxon>
        <taxon>Vulcanimicrobiia</taxon>
        <taxon>Vulcanimicrobiales</taxon>
        <taxon>Vulcanimicrobiaceae</taxon>
        <taxon>Vulcanimicrobium</taxon>
    </lineage>
</organism>
<dbReference type="Pfam" id="PF02515">
    <property type="entry name" value="CoA_transf_3"/>
    <property type="match status" value="1"/>
</dbReference>
<dbReference type="Gene3D" id="3.30.1540.10">
    <property type="entry name" value="formyl-coa transferase, domain 3"/>
    <property type="match status" value="1"/>
</dbReference>
<dbReference type="Proteomes" id="UP001317532">
    <property type="component" value="Chromosome"/>
</dbReference>
<dbReference type="PANTHER" id="PTHR48207:SF3">
    <property type="entry name" value="SUCCINATE--HYDROXYMETHYLGLUTARATE COA-TRANSFERASE"/>
    <property type="match status" value="1"/>
</dbReference>
<name>A0AAN1XW68_UNVUL</name>
<proteinExistence type="predicted"/>
<dbReference type="PANTHER" id="PTHR48207">
    <property type="entry name" value="SUCCINATE--HYDROXYMETHYLGLUTARATE COA-TRANSFERASE"/>
    <property type="match status" value="1"/>
</dbReference>
<dbReference type="GO" id="GO:0008410">
    <property type="term" value="F:CoA-transferase activity"/>
    <property type="evidence" value="ECO:0007669"/>
    <property type="project" value="TreeGrafter"/>
</dbReference>
<dbReference type="InterPro" id="IPR044855">
    <property type="entry name" value="CoA-Trfase_III_dom3_sf"/>
</dbReference>
<dbReference type="SUPFAM" id="SSF89796">
    <property type="entry name" value="CoA-transferase family III (CaiB/BaiF)"/>
    <property type="match status" value="1"/>
</dbReference>
<reference evidence="2 3" key="1">
    <citation type="journal article" date="2022" name="ISME Commun">
        <title>Vulcanimicrobium alpinus gen. nov. sp. nov., the first cultivated representative of the candidate phylum 'Eremiobacterota', is a metabolically versatile aerobic anoxygenic phototroph.</title>
        <authorList>
            <person name="Yabe S."/>
            <person name="Muto K."/>
            <person name="Abe K."/>
            <person name="Yokota A."/>
            <person name="Staudigel H."/>
            <person name="Tebo B.M."/>
        </authorList>
    </citation>
    <scope>NUCLEOTIDE SEQUENCE [LARGE SCALE GENOMIC DNA]</scope>
    <source>
        <strain evidence="2 3">WC8-2</strain>
    </source>
</reference>
<dbReference type="InterPro" id="IPR023606">
    <property type="entry name" value="CoA-Trfase_III_dom_1_sf"/>
</dbReference>
<dbReference type="EMBL" id="AP025523">
    <property type="protein sequence ID" value="BDE06499.1"/>
    <property type="molecule type" value="Genomic_DNA"/>
</dbReference>
<dbReference type="KEGG" id="vab:WPS_17750"/>
<accession>A0AAN1XW68</accession>
<gene>
    <name evidence="2" type="ORF">WPS_17750</name>
</gene>
<keyword evidence="1 2" id="KW-0808">Transferase</keyword>
<evidence type="ECO:0000313" key="3">
    <source>
        <dbReference type="Proteomes" id="UP001317532"/>
    </source>
</evidence>
<dbReference type="InterPro" id="IPR050483">
    <property type="entry name" value="CoA-transferase_III_domain"/>
</dbReference>